<protein>
    <submittedName>
        <fullName evidence="4">Cell surface protein</fullName>
    </submittedName>
</protein>
<gene>
    <name evidence="4" type="ORF">CBF35_06125</name>
</gene>
<feature type="domain" description="WxL Interacting Protein host binding" evidence="3">
    <location>
        <begin position="189"/>
        <end position="331"/>
    </location>
</feature>
<dbReference type="Pfam" id="PF06030">
    <property type="entry name" value="WxLIP_PGBD"/>
    <property type="match status" value="1"/>
</dbReference>
<dbReference type="InterPro" id="IPR010317">
    <property type="entry name" value="WxLIP_PGBD"/>
</dbReference>
<keyword evidence="1" id="KW-0472">Membrane</keyword>
<sequence>MKRMLNYLIIGAVLVLSGSLVSQEKALAANPSTNVSVTTNQPKNQIDKNQSFFDVLLAPGETQELEVVLRNNTEKELVMLASVNTAVTNDNGVVDYSWSVPEAKALATENNQDQANLKIDVENIDYDKTLKFPLSRIAKIAQEIKVPANSEKVAKVTVDMPKEAIKGVIAGGVYLSQKEDESENDETNQGVQIKNKFVYVVGIQLRQKADISDILPELILDPAKISPTQVNYRNYLGVNLQNSEPIYIRDLKVDAQITKKGQKGILFEAAETGLKMAPNSNFNFGINWHNQEFKGGKYQLQLKARSEDYDKEWSWNEEFTIESETAKKLNQRAVELEKDSNLLLYLIILALILLIILLVIAYLVKRHLDKKKEMVKGNKKHQNKKPKS</sequence>
<proteinExistence type="predicted"/>
<dbReference type="RefSeq" id="WP_126779148.1">
    <property type="nucleotide sequence ID" value="NZ_JBQEBA010000012.1"/>
</dbReference>
<feature type="transmembrane region" description="Helical" evidence="1">
    <location>
        <begin position="342"/>
        <end position="364"/>
    </location>
</feature>
<evidence type="ECO:0000256" key="1">
    <source>
        <dbReference type="SAM" id="Phobius"/>
    </source>
</evidence>
<evidence type="ECO:0000259" key="3">
    <source>
        <dbReference type="Pfam" id="PF11797"/>
    </source>
</evidence>
<dbReference type="Proteomes" id="UP000287239">
    <property type="component" value="Unassembled WGS sequence"/>
</dbReference>
<dbReference type="EMBL" id="NGJU01000007">
    <property type="protein sequence ID" value="RST96485.1"/>
    <property type="molecule type" value="Genomic_DNA"/>
</dbReference>
<dbReference type="OrthoDB" id="2148359at2"/>
<comment type="caution">
    <text evidence="4">The sequence shown here is derived from an EMBL/GenBank/DDBJ whole genome shotgun (WGS) entry which is preliminary data.</text>
</comment>
<dbReference type="InterPro" id="IPR021759">
    <property type="entry name" value="WxLIP_HBD"/>
</dbReference>
<accession>A0A429ZS35</accession>
<organism evidence="4 5">
    <name type="scientific">Vagococcus salmoninarum</name>
    <dbReference type="NCBI Taxonomy" id="2739"/>
    <lineage>
        <taxon>Bacteria</taxon>
        <taxon>Bacillati</taxon>
        <taxon>Bacillota</taxon>
        <taxon>Bacilli</taxon>
        <taxon>Lactobacillales</taxon>
        <taxon>Enterococcaceae</taxon>
        <taxon>Vagococcus</taxon>
    </lineage>
</organism>
<name>A0A429ZS35_9ENTE</name>
<dbReference type="Pfam" id="PF11797">
    <property type="entry name" value="WxLIP_HBD"/>
    <property type="match status" value="1"/>
</dbReference>
<evidence type="ECO:0000259" key="2">
    <source>
        <dbReference type="Pfam" id="PF06030"/>
    </source>
</evidence>
<evidence type="ECO:0000313" key="5">
    <source>
        <dbReference type="Proteomes" id="UP000287239"/>
    </source>
</evidence>
<dbReference type="GeneID" id="98567942"/>
<keyword evidence="1" id="KW-1133">Transmembrane helix</keyword>
<evidence type="ECO:0000313" key="4">
    <source>
        <dbReference type="EMBL" id="RST96485.1"/>
    </source>
</evidence>
<feature type="domain" description="WxL Interacting Protein peptidoglycan binding" evidence="2">
    <location>
        <begin position="36"/>
        <end position="176"/>
    </location>
</feature>
<dbReference type="AlphaFoldDB" id="A0A429ZS35"/>
<reference evidence="4 5" key="1">
    <citation type="submission" date="2017-05" db="EMBL/GenBank/DDBJ databases">
        <title>Vagococcus spp. assemblies.</title>
        <authorList>
            <person name="Gulvik C.A."/>
        </authorList>
    </citation>
    <scope>NUCLEOTIDE SEQUENCE [LARGE SCALE GENOMIC DNA]</scope>
    <source>
        <strain evidence="4 5">NCFB 2777</strain>
    </source>
</reference>
<keyword evidence="5" id="KW-1185">Reference proteome</keyword>
<keyword evidence="1" id="KW-0812">Transmembrane</keyword>